<evidence type="ECO:0000313" key="1">
    <source>
        <dbReference type="EMBL" id="OGY53858.1"/>
    </source>
</evidence>
<dbReference type="Proteomes" id="UP000178122">
    <property type="component" value="Unassembled WGS sequence"/>
</dbReference>
<gene>
    <name evidence="1" type="ORF">A2912_04895</name>
</gene>
<comment type="caution">
    <text evidence="1">The sequence shown here is derived from an EMBL/GenBank/DDBJ whole genome shotgun (WGS) entry which is preliminary data.</text>
</comment>
<sequence length="89" mass="9566">MNNKFISGLTGLVIASTMGACSDNETALSAARAAGFKNVEVRDTYFWLGALCQGGEKEYQIMGENNSGKMGLVSVCCGYTSFKKCTVRY</sequence>
<organism evidence="1 2">
    <name type="scientific">Candidatus Buchananbacteria bacterium RIFCSPLOWO2_01_FULL_40_23b</name>
    <dbReference type="NCBI Taxonomy" id="1797544"/>
    <lineage>
        <taxon>Bacteria</taxon>
        <taxon>Candidatus Buchananiibacteriota</taxon>
    </lineage>
</organism>
<dbReference type="AlphaFoldDB" id="A0A1G1YNC7"/>
<dbReference type="EMBL" id="MHIN01000038">
    <property type="protein sequence ID" value="OGY53858.1"/>
    <property type="molecule type" value="Genomic_DNA"/>
</dbReference>
<evidence type="ECO:0000313" key="2">
    <source>
        <dbReference type="Proteomes" id="UP000178122"/>
    </source>
</evidence>
<reference evidence="1 2" key="1">
    <citation type="journal article" date="2016" name="Nat. Commun.">
        <title>Thousands of microbial genomes shed light on interconnected biogeochemical processes in an aquifer system.</title>
        <authorList>
            <person name="Anantharaman K."/>
            <person name="Brown C.T."/>
            <person name="Hug L.A."/>
            <person name="Sharon I."/>
            <person name="Castelle C.J."/>
            <person name="Probst A.J."/>
            <person name="Thomas B.C."/>
            <person name="Singh A."/>
            <person name="Wilkins M.J."/>
            <person name="Karaoz U."/>
            <person name="Brodie E.L."/>
            <person name="Williams K.H."/>
            <person name="Hubbard S.S."/>
            <person name="Banfield J.F."/>
        </authorList>
    </citation>
    <scope>NUCLEOTIDE SEQUENCE [LARGE SCALE GENOMIC DNA]</scope>
</reference>
<name>A0A1G1YNC7_9BACT</name>
<proteinExistence type="predicted"/>
<accession>A0A1G1YNC7</accession>
<dbReference type="PROSITE" id="PS51257">
    <property type="entry name" value="PROKAR_LIPOPROTEIN"/>
    <property type="match status" value="1"/>
</dbReference>
<protein>
    <submittedName>
        <fullName evidence="1">Uncharacterized protein</fullName>
    </submittedName>
</protein>